<dbReference type="EMBL" id="CAAALY010050183">
    <property type="protein sequence ID" value="VEL21215.1"/>
    <property type="molecule type" value="Genomic_DNA"/>
</dbReference>
<dbReference type="AlphaFoldDB" id="A0A3S5ANS2"/>
<protein>
    <submittedName>
        <fullName evidence="1">Uncharacterized protein</fullName>
    </submittedName>
</protein>
<organism evidence="1 2">
    <name type="scientific">Protopolystoma xenopodis</name>
    <dbReference type="NCBI Taxonomy" id="117903"/>
    <lineage>
        <taxon>Eukaryota</taxon>
        <taxon>Metazoa</taxon>
        <taxon>Spiralia</taxon>
        <taxon>Lophotrochozoa</taxon>
        <taxon>Platyhelminthes</taxon>
        <taxon>Monogenea</taxon>
        <taxon>Polyopisthocotylea</taxon>
        <taxon>Polystomatidea</taxon>
        <taxon>Polystomatidae</taxon>
        <taxon>Protopolystoma</taxon>
    </lineage>
</organism>
<name>A0A3S5ANS2_9PLAT</name>
<reference evidence="1" key="1">
    <citation type="submission" date="2018-11" db="EMBL/GenBank/DDBJ databases">
        <authorList>
            <consortium name="Pathogen Informatics"/>
        </authorList>
    </citation>
    <scope>NUCLEOTIDE SEQUENCE</scope>
</reference>
<proteinExistence type="predicted"/>
<keyword evidence="2" id="KW-1185">Reference proteome</keyword>
<comment type="caution">
    <text evidence="1">The sequence shown here is derived from an EMBL/GenBank/DDBJ whole genome shotgun (WGS) entry which is preliminary data.</text>
</comment>
<accession>A0A3S5ANS2</accession>
<sequence>MLDLQSPIPKWLAAELELMRTSLHHLRAGENVANLGGTYPNHGQTAHTQTHIHREEGQNRVLGWTQTMDRSNCFGLRPERL</sequence>
<evidence type="ECO:0000313" key="1">
    <source>
        <dbReference type="EMBL" id="VEL21215.1"/>
    </source>
</evidence>
<dbReference type="Proteomes" id="UP000784294">
    <property type="component" value="Unassembled WGS sequence"/>
</dbReference>
<gene>
    <name evidence="1" type="ORF">PXEA_LOCUS14655</name>
</gene>
<evidence type="ECO:0000313" key="2">
    <source>
        <dbReference type="Proteomes" id="UP000784294"/>
    </source>
</evidence>